<dbReference type="PANTHER" id="PTHR36698">
    <property type="entry name" value="BLL5892 PROTEIN"/>
    <property type="match status" value="1"/>
</dbReference>
<dbReference type="RefSeq" id="WP_148339120.1">
    <property type="nucleotide sequence ID" value="NZ_LR699119.1"/>
</dbReference>
<reference evidence="3 4" key="1">
    <citation type="submission" date="2019-08" db="EMBL/GenBank/DDBJ databases">
        <authorList>
            <person name="Guy L."/>
        </authorList>
    </citation>
    <scope>NUCLEOTIDE SEQUENCE [LARGE SCALE GENOMIC DNA]</scope>
    <source>
        <strain evidence="3 4">SGT-108</strain>
    </source>
</reference>
<keyword evidence="1" id="KW-0472">Membrane</keyword>
<dbReference type="PANTHER" id="PTHR36698:SF2">
    <property type="entry name" value="MCE_MLAD DOMAIN-CONTAINING PROTEIN"/>
    <property type="match status" value="1"/>
</dbReference>
<name>A0A5E4PH58_9COXI</name>
<feature type="transmembrane region" description="Helical" evidence="1">
    <location>
        <begin position="6"/>
        <end position="28"/>
    </location>
</feature>
<dbReference type="InterPro" id="IPR003399">
    <property type="entry name" value="Mce/MlaD"/>
</dbReference>
<dbReference type="KEGG" id="asip:AQUSIP_11450"/>
<accession>A0A5E4PH58</accession>
<keyword evidence="1" id="KW-0812">Transmembrane</keyword>
<proteinExistence type="predicted"/>
<dbReference type="OrthoDB" id="9806984at2"/>
<keyword evidence="4" id="KW-1185">Reference proteome</keyword>
<protein>
    <recommendedName>
        <fullName evidence="2">Mce/MlaD domain-containing protein</fullName>
    </recommendedName>
</protein>
<evidence type="ECO:0000256" key="1">
    <source>
        <dbReference type="SAM" id="Phobius"/>
    </source>
</evidence>
<evidence type="ECO:0000313" key="4">
    <source>
        <dbReference type="Proteomes" id="UP000324194"/>
    </source>
</evidence>
<dbReference type="AlphaFoldDB" id="A0A5E4PH58"/>
<keyword evidence="1" id="KW-1133">Transmembrane helix</keyword>
<evidence type="ECO:0000259" key="2">
    <source>
        <dbReference type="Pfam" id="PF02470"/>
    </source>
</evidence>
<sequence>MDTDVNYTLVGAFVIFLVSAVVFSVIWLSSGLSAIQYSNYLIYSQESVSGLSIDAPVEYNGVNVGAVKAISIDKSNPHLVKVLLSINTSTPITRGTVATLTTKGITGVVFIALKDSGNDLTPLVTVSGQDYPVIPTAPSIFMRLDIALTRLSKNLQTVADAFRSLMDKENLKSFKDILANLDRLTTTLSANSQRLNLLILNTTRASQQLTPLLQSSTSAMKTLELQTLPTTYRLLSNLNDVARTLGEVSTQLKQNPSMLIRGAAVPPPGPGEKR</sequence>
<dbReference type="Proteomes" id="UP000324194">
    <property type="component" value="Chromosome 1"/>
</dbReference>
<feature type="domain" description="Mce/MlaD" evidence="2">
    <location>
        <begin position="43"/>
        <end position="114"/>
    </location>
</feature>
<gene>
    <name evidence="3" type="ORF">AQUSIP_11450</name>
</gene>
<dbReference type="Pfam" id="PF02470">
    <property type="entry name" value="MlaD"/>
    <property type="match status" value="1"/>
</dbReference>
<evidence type="ECO:0000313" key="3">
    <source>
        <dbReference type="EMBL" id="VVC75848.1"/>
    </source>
</evidence>
<dbReference type="EMBL" id="LR699119">
    <property type="protein sequence ID" value="VVC75848.1"/>
    <property type="molecule type" value="Genomic_DNA"/>
</dbReference>
<organism evidence="3 4">
    <name type="scientific">Aquicella siphonis</name>
    <dbReference type="NCBI Taxonomy" id="254247"/>
    <lineage>
        <taxon>Bacteria</taxon>
        <taxon>Pseudomonadati</taxon>
        <taxon>Pseudomonadota</taxon>
        <taxon>Gammaproteobacteria</taxon>
        <taxon>Legionellales</taxon>
        <taxon>Coxiellaceae</taxon>
        <taxon>Aquicella</taxon>
    </lineage>
</organism>